<name>A0ABV0NV67_9TELE</name>
<gene>
    <name evidence="1" type="ORF">GOODEAATRI_016606</name>
</gene>
<accession>A0ABV0NV67</accession>
<dbReference type="Proteomes" id="UP001476798">
    <property type="component" value="Unassembled WGS sequence"/>
</dbReference>
<keyword evidence="2" id="KW-1185">Reference proteome</keyword>
<protein>
    <submittedName>
        <fullName evidence="1">Uncharacterized protein</fullName>
    </submittedName>
</protein>
<reference evidence="1 2" key="1">
    <citation type="submission" date="2021-06" db="EMBL/GenBank/DDBJ databases">
        <authorList>
            <person name="Palmer J.M."/>
        </authorList>
    </citation>
    <scope>NUCLEOTIDE SEQUENCE [LARGE SCALE GENOMIC DNA]</scope>
    <source>
        <strain evidence="1 2">GA_2019</strain>
        <tissue evidence="1">Muscle</tissue>
    </source>
</reference>
<organism evidence="1 2">
    <name type="scientific">Goodea atripinnis</name>
    <dbReference type="NCBI Taxonomy" id="208336"/>
    <lineage>
        <taxon>Eukaryota</taxon>
        <taxon>Metazoa</taxon>
        <taxon>Chordata</taxon>
        <taxon>Craniata</taxon>
        <taxon>Vertebrata</taxon>
        <taxon>Euteleostomi</taxon>
        <taxon>Actinopterygii</taxon>
        <taxon>Neopterygii</taxon>
        <taxon>Teleostei</taxon>
        <taxon>Neoteleostei</taxon>
        <taxon>Acanthomorphata</taxon>
        <taxon>Ovalentaria</taxon>
        <taxon>Atherinomorphae</taxon>
        <taxon>Cyprinodontiformes</taxon>
        <taxon>Goodeidae</taxon>
        <taxon>Goodea</taxon>
    </lineage>
</organism>
<evidence type="ECO:0000313" key="2">
    <source>
        <dbReference type="Proteomes" id="UP001476798"/>
    </source>
</evidence>
<proteinExistence type="predicted"/>
<sequence length="135" mass="14774">MLIGSLHIKKAISLSLKAQSFFLRRSETSSSRLCCSGKQQVKARSGEVGVGGLFFYLNLFIQKNKQKAKPDTLSLQGSLRVLRTESKCNSPEHQQKVNAVRVAHAFLLTVCRISSSLFSDEEGGELNSSSVSPDV</sequence>
<comment type="caution">
    <text evidence="1">The sequence shown here is derived from an EMBL/GenBank/DDBJ whole genome shotgun (WGS) entry which is preliminary data.</text>
</comment>
<evidence type="ECO:0000313" key="1">
    <source>
        <dbReference type="EMBL" id="MEQ2175292.1"/>
    </source>
</evidence>
<dbReference type="EMBL" id="JAHRIO010051270">
    <property type="protein sequence ID" value="MEQ2175292.1"/>
    <property type="molecule type" value="Genomic_DNA"/>
</dbReference>